<organism evidence="2 3">
    <name type="scientific">Ramalina farinacea</name>
    <dbReference type="NCBI Taxonomy" id="258253"/>
    <lineage>
        <taxon>Eukaryota</taxon>
        <taxon>Fungi</taxon>
        <taxon>Dikarya</taxon>
        <taxon>Ascomycota</taxon>
        <taxon>Pezizomycotina</taxon>
        <taxon>Lecanoromycetes</taxon>
        <taxon>OSLEUM clade</taxon>
        <taxon>Lecanoromycetidae</taxon>
        <taxon>Lecanorales</taxon>
        <taxon>Lecanorineae</taxon>
        <taxon>Ramalinaceae</taxon>
        <taxon>Ramalina</taxon>
    </lineage>
</organism>
<dbReference type="EMBL" id="JAPUFD010000010">
    <property type="protein sequence ID" value="MDI1489945.1"/>
    <property type="molecule type" value="Genomic_DNA"/>
</dbReference>
<dbReference type="GO" id="GO:0019748">
    <property type="term" value="P:secondary metabolic process"/>
    <property type="evidence" value="ECO:0007669"/>
    <property type="project" value="TreeGrafter"/>
</dbReference>
<gene>
    <name evidence="2" type="ORF">OHK93_001144</name>
</gene>
<evidence type="ECO:0000313" key="3">
    <source>
        <dbReference type="Proteomes" id="UP001161017"/>
    </source>
</evidence>
<dbReference type="InterPro" id="IPR051468">
    <property type="entry name" value="Fungal_SecMetab_SDRs"/>
</dbReference>
<comment type="caution">
    <text evidence="2">The sequence shown here is derived from an EMBL/GenBank/DDBJ whole genome shotgun (WGS) entry which is preliminary data.</text>
</comment>
<dbReference type="GO" id="GO:0016491">
    <property type="term" value="F:oxidoreductase activity"/>
    <property type="evidence" value="ECO:0007669"/>
    <property type="project" value="TreeGrafter"/>
</dbReference>
<evidence type="ECO:0000256" key="1">
    <source>
        <dbReference type="ARBA" id="ARBA00006484"/>
    </source>
</evidence>
<accession>A0AA43TXE1</accession>
<dbReference type="Proteomes" id="UP001161017">
    <property type="component" value="Unassembled WGS sequence"/>
</dbReference>
<sequence>MSTSKSIILITGANTGLGLLTAKLLSSSPSSSTSPKHYHIILTSRSLSSAEHAIATLTPPLGPPGPPNTTTFSALELDVTNPEAVERAVTYVEREFGYLNVLVNNAGVSPKLGGLRKDAEVAMGVNFVGGVGMTEACRELLRKGRGVGREGTIASHSIPPFFVVGKGAQKLTPPSHRTAPRIIYLSSGLGSIAIASDPTDPFYNLDVTAYRASKAAINMLAVQQAKILGKEGIMVFAVDPGWRATGLSGDAAAAKARGAGDPEGGAQVVVDVVEGRRDADVGKLVHEGGVHPW</sequence>
<dbReference type="SUPFAM" id="SSF51735">
    <property type="entry name" value="NAD(P)-binding Rossmann-fold domains"/>
    <property type="match status" value="1"/>
</dbReference>
<proteinExistence type="inferred from homology"/>
<dbReference type="PANTHER" id="PTHR43544">
    <property type="entry name" value="SHORT-CHAIN DEHYDROGENASE/REDUCTASE"/>
    <property type="match status" value="1"/>
</dbReference>
<reference evidence="2" key="1">
    <citation type="journal article" date="2023" name="Genome Biol. Evol.">
        <title>First Whole Genome Sequence and Flow Cytometry Genome Size Data for the Lichen-Forming Fungus Ramalina farinacea (Ascomycota).</title>
        <authorList>
            <person name="Llewellyn T."/>
            <person name="Mian S."/>
            <person name="Hill R."/>
            <person name="Leitch I.J."/>
            <person name="Gaya E."/>
        </authorList>
    </citation>
    <scope>NUCLEOTIDE SEQUENCE</scope>
    <source>
        <strain evidence="2">LIQ254RAFAR</strain>
    </source>
</reference>
<keyword evidence="3" id="KW-1185">Reference proteome</keyword>
<dbReference type="Pfam" id="PF00106">
    <property type="entry name" value="adh_short"/>
    <property type="match status" value="1"/>
</dbReference>
<dbReference type="InterPro" id="IPR036291">
    <property type="entry name" value="NAD(P)-bd_dom_sf"/>
</dbReference>
<dbReference type="InterPro" id="IPR002347">
    <property type="entry name" value="SDR_fam"/>
</dbReference>
<dbReference type="Gene3D" id="3.40.50.720">
    <property type="entry name" value="NAD(P)-binding Rossmann-like Domain"/>
    <property type="match status" value="1"/>
</dbReference>
<protein>
    <recommendedName>
        <fullName evidence="4">NAD(P)-binding protein</fullName>
    </recommendedName>
</protein>
<dbReference type="GO" id="GO:0005737">
    <property type="term" value="C:cytoplasm"/>
    <property type="evidence" value="ECO:0007669"/>
    <property type="project" value="TreeGrafter"/>
</dbReference>
<evidence type="ECO:0000313" key="2">
    <source>
        <dbReference type="EMBL" id="MDI1489945.1"/>
    </source>
</evidence>
<dbReference type="AlphaFoldDB" id="A0AA43TXE1"/>
<evidence type="ECO:0008006" key="4">
    <source>
        <dbReference type="Google" id="ProtNLM"/>
    </source>
</evidence>
<name>A0AA43TXE1_9LECA</name>
<comment type="similarity">
    <text evidence="1">Belongs to the short-chain dehydrogenases/reductases (SDR) family.</text>
</comment>
<dbReference type="PRINTS" id="PR00081">
    <property type="entry name" value="GDHRDH"/>
</dbReference>
<dbReference type="PANTHER" id="PTHR43544:SF32">
    <property type="entry name" value="CHAIN DEHYDROGENASE, PUTATIVE (AFU_ORTHOLOGUE AFUA_5G01530)-RELATED"/>
    <property type="match status" value="1"/>
</dbReference>